<dbReference type="GO" id="GO:0005524">
    <property type="term" value="F:ATP binding"/>
    <property type="evidence" value="ECO:0007669"/>
    <property type="project" value="InterPro"/>
</dbReference>
<dbReference type="Pfam" id="PF02685">
    <property type="entry name" value="Glucokinase"/>
    <property type="match status" value="1"/>
</dbReference>
<dbReference type="InterPro" id="IPR050201">
    <property type="entry name" value="Bacterial_glucokinase"/>
</dbReference>
<evidence type="ECO:0000313" key="5">
    <source>
        <dbReference type="Proteomes" id="UP000198462"/>
    </source>
</evidence>
<dbReference type="AlphaFoldDB" id="A0A219B6X4"/>
<sequence length="329" mass="34973">MRILVADIGGTNARFAIADIGEDGAIALGKDQRFPSVDYRALGEAAAAFAAQQDEPLPEAAGLAIAAPVRGSRIEFPNSDWVVEPVRIADQLRLSSHVLINDLVAAAYAVDEVTGPDLVHLAGPQSEPRGEKGVSTVVGVGTGLGVAMLYRENGRRHALPTEGGHSGFAPVDEFEDRLLHHLRKNHDRVSVERVTSGMAMRPIMEILASERGEPAPAGNDRDLWASALNGDTDFARDALGRFLAILGTVCGDIALTHGPGPVILAGGLGQRLAPHIASSRFGERFAAKGRYAKMMKDQPVYLIAHPEPGLLGAAVAYRDHRLNQTPTKT</sequence>
<dbReference type="EMBL" id="NFZT01000001">
    <property type="protein sequence ID" value="OWV33924.1"/>
    <property type="molecule type" value="Genomic_DNA"/>
</dbReference>
<proteinExistence type="inferred from homology"/>
<dbReference type="OrthoDB" id="9800595at2"/>
<dbReference type="GO" id="GO:0004340">
    <property type="term" value="F:glucokinase activity"/>
    <property type="evidence" value="ECO:0007669"/>
    <property type="project" value="InterPro"/>
</dbReference>
<dbReference type="GO" id="GO:0006096">
    <property type="term" value="P:glycolytic process"/>
    <property type="evidence" value="ECO:0007669"/>
    <property type="project" value="InterPro"/>
</dbReference>
<dbReference type="PANTHER" id="PTHR47690:SF1">
    <property type="entry name" value="GLUCOKINASE"/>
    <property type="match status" value="1"/>
</dbReference>
<evidence type="ECO:0000256" key="3">
    <source>
        <dbReference type="RuleBase" id="RU004046"/>
    </source>
</evidence>
<evidence type="ECO:0000256" key="1">
    <source>
        <dbReference type="ARBA" id="ARBA00022679"/>
    </source>
</evidence>
<dbReference type="PANTHER" id="PTHR47690">
    <property type="entry name" value="GLUCOKINASE"/>
    <property type="match status" value="1"/>
</dbReference>
<comment type="similarity">
    <text evidence="3">Belongs to the bacterial glucokinase family.</text>
</comment>
<name>A0A219B6X4_9SPHN</name>
<protein>
    <recommendedName>
        <fullName evidence="6">Glucokinase</fullName>
    </recommendedName>
</protein>
<dbReference type="GO" id="GO:0005536">
    <property type="term" value="F:D-glucose binding"/>
    <property type="evidence" value="ECO:0007669"/>
    <property type="project" value="InterPro"/>
</dbReference>
<keyword evidence="2" id="KW-0418">Kinase</keyword>
<accession>A0A219B6X4</accession>
<evidence type="ECO:0000256" key="2">
    <source>
        <dbReference type="ARBA" id="ARBA00022777"/>
    </source>
</evidence>
<evidence type="ECO:0000313" key="4">
    <source>
        <dbReference type="EMBL" id="OWV33924.1"/>
    </source>
</evidence>
<dbReference type="InterPro" id="IPR043129">
    <property type="entry name" value="ATPase_NBD"/>
</dbReference>
<keyword evidence="1" id="KW-0808">Transferase</keyword>
<keyword evidence="5" id="KW-1185">Reference proteome</keyword>
<dbReference type="InterPro" id="IPR003836">
    <property type="entry name" value="Glucokinase"/>
</dbReference>
<reference evidence="5" key="1">
    <citation type="submission" date="2017-05" db="EMBL/GenBank/DDBJ databases">
        <authorList>
            <person name="Lin X."/>
        </authorList>
    </citation>
    <scope>NUCLEOTIDE SEQUENCE [LARGE SCALE GENOMIC DNA]</scope>
    <source>
        <strain evidence="5">JLT2012</strain>
    </source>
</reference>
<dbReference type="SUPFAM" id="SSF53067">
    <property type="entry name" value="Actin-like ATPase domain"/>
    <property type="match status" value="1"/>
</dbReference>
<dbReference type="GO" id="GO:0005829">
    <property type="term" value="C:cytosol"/>
    <property type="evidence" value="ECO:0007669"/>
    <property type="project" value="TreeGrafter"/>
</dbReference>
<dbReference type="Gene3D" id="3.40.367.20">
    <property type="match status" value="1"/>
</dbReference>
<evidence type="ECO:0008006" key="6">
    <source>
        <dbReference type="Google" id="ProtNLM"/>
    </source>
</evidence>
<comment type="caution">
    <text evidence="4">The sequence shown here is derived from an EMBL/GenBank/DDBJ whole genome shotgun (WGS) entry which is preliminary data.</text>
</comment>
<organism evidence="4 5">
    <name type="scientific">Pacificimonas flava</name>
    <dbReference type="NCBI Taxonomy" id="1234595"/>
    <lineage>
        <taxon>Bacteria</taxon>
        <taxon>Pseudomonadati</taxon>
        <taxon>Pseudomonadota</taxon>
        <taxon>Alphaproteobacteria</taxon>
        <taxon>Sphingomonadales</taxon>
        <taxon>Sphingosinicellaceae</taxon>
        <taxon>Pacificimonas</taxon>
    </lineage>
</organism>
<dbReference type="RefSeq" id="WP_088712623.1">
    <property type="nucleotide sequence ID" value="NZ_NFZT01000001.1"/>
</dbReference>
<dbReference type="Gene3D" id="3.30.420.40">
    <property type="match status" value="1"/>
</dbReference>
<dbReference type="Proteomes" id="UP000198462">
    <property type="component" value="Unassembled WGS sequence"/>
</dbReference>
<gene>
    <name evidence="4" type="ORF">B5C34_10925</name>
</gene>
<dbReference type="CDD" id="cd24008">
    <property type="entry name" value="ASKHA_NBD_GLK"/>
    <property type="match status" value="1"/>
</dbReference>